<evidence type="ECO:0000259" key="2">
    <source>
        <dbReference type="PROSITE" id="PS51339"/>
    </source>
</evidence>
<dbReference type="GO" id="GO:0004438">
    <property type="term" value="F:phosphatidylinositol-3-phosphate phosphatase activity"/>
    <property type="evidence" value="ECO:0007669"/>
    <property type="project" value="TreeGrafter"/>
</dbReference>
<dbReference type="Proteomes" id="UP000887564">
    <property type="component" value="Unplaced"/>
</dbReference>
<evidence type="ECO:0000313" key="3">
    <source>
        <dbReference type="Proteomes" id="UP000887564"/>
    </source>
</evidence>
<proteinExistence type="inferred from homology"/>
<organism evidence="3 4">
    <name type="scientific">Parascaris equorum</name>
    <name type="common">Equine roundworm</name>
    <dbReference type="NCBI Taxonomy" id="6256"/>
    <lineage>
        <taxon>Eukaryota</taxon>
        <taxon>Metazoa</taxon>
        <taxon>Ecdysozoa</taxon>
        <taxon>Nematoda</taxon>
        <taxon>Chromadorea</taxon>
        <taxon>Rhabditida</taxon>
        <taxon>Spirurina</taxon>
        <taxon>Ascaridomorpha</taxon>
        <taxon>Ascaridoidea</taxon>
        <taxon>Ascarididae</taxon>
        <taxon>Parascaris</taxon>
    </lineage>
</organism>
<protein>
    <submittedName>
        <fullName evidence="4">Myotubularin phosphatase domain-containing protein</fullName>
    </submittedName>
</protein>
<dbReference type="GO" id="GO:0106018">
    <property type="term" value="F:phosphatidylinositol-3,5-bisphosphate phosphatase activity"/>
    <property type="evidence" value="ECO:0007669"/>
    <property type="project" value="TreeGrafter"/>
</dbReference>
<dbReference type="GO" id="GO:0005737">
    <property type="term" value="C:cytoplasm"/>
    <property type="evidence" value="ECO:0007669"/>
    <property type="project" value="TreeGrafter"/>
</dbReference>
<dbReference type="InterPro" id="IPR029021">
    <property type="entry name" value="Prot-tyrosine_phosphatase-like"/>
</dbReference>
<dbReference type="WBParaSite" id="PEQ_0000559601-mRNA-1">
    <property type="protein sequence ID" value="PEQ_0000559601-mRNA-1"/>
    <property type="gene ID" value="PEQ_0000559601"/>
</dbReference>
<dbReference type="AlphaFoldDB" id="A0A914RG95"/>
<sequence>MVDLVSDAELDVPCLNSVGDQLCETYPQKVIVPKSLTDEELRAASEGRFLNRFPAVVWRCKEKGTVLLRSSQPRVGLFSYRYPQDERILECVRNALPE</sequence>
<dbReference type="PROSITE" id="PS51339">
    <property type="entry name" value="PPASE_MYOTUBULARIN"/>
    <property type="match status" value="1"/>
</dbReference>
<reference evidence="4" key="1">
    <citation type="submission" date="2022-11" db="UniProtKB">
        <authorList>
            <consortium name="WormBaseParasite"/>
        </authorList>
    </citation>
    <scope>IDENTIFICATION</scope>
</reference>
<dbReference type="PANTHER" id="PTHR10807">
    <property type="entry name" value="MYOTUBULARIN-RELATED"/>
    <property type="match status" value="1"/>
</dbReference>
<name>A0A914RG95_PAREQ</name>
<dbReference type="InterPro" id="IPR010569">
    <property type="entry name" value="Myotubularin-like_Pase_dom"/>
</dbReference>
<comment type="similarity">
    <text evidence="1">Belongs to the protein-tyrosine phosphatase family. Non-receptor class myotubularin subfamily.</text>
</comment>
<dbReference type="GO" id="GO:0046856">
    <property type="term" value="P:phosphatidylinositol dephosphorylation"/>
    <property type="evidence" value="ECO:0007669"/>
    <property type="project" value="TreeGrafter"/>
</dbReference>
<dbReference type="Pfam" id="PF06602">
    <property type="entry name" value="Myotub-related"/>
    <property type="match status" value="1"/>
</dbReference>
<evidence type="ECO:0000313" key="4">
    <source>
        <dbReference type="WBParaSite" id="PEQ_0000559601-mRNA-1"/>
    </source>
</evidence>
<accession>A0A914RG95</accession>
<dbReference type="InterPro" id="IPR030564">
    <property type="entry name" value="Myotubularin"/>
</dbReference>
<keyword evidence="3" id="KW-1185">Reference proteome</keyword>
<feature type="domain" description="Myotubularin phosphatase" evidence="2">
    <location>
        <begin position="1"/>
        <end position="98"/>
    </location>
</feature>
<dbReference type="PANTHER" id="PTHR10807:SF129">
    <property type="entry name" value="MYOTUBULARIN-RELATED PROTEIN 3"/>
    <property type="match status" value="1"/>
</dbReference>
<dbReference type="SUPFAM" id="SSF52799">
    <property type="entry name" value="(Phosphotyrosine protein) phosphatases II"/>
    <property type="match status" value="1"/>
</dbReference>
<evidence type="ECO:0000256" key="1">
    <source>
        <dbReference type="ARBA" id="ARBA00007471"/>
    </source>
</evidence>